<dbReference type="GO" id="GO:0006606">
    <property type="term" value="P:protein import into nucleus"/>
    <property type="evidence" value="ECO:0007669"/>
    <property type="project" value="TreeGrafter"/>
</dbReference>
<evidence type="ECO:0000259" key="3">
    <source>
        <dbReference type="Pfam" id="PF25018"/>
    </source>
</evidence>
<feature type="region of interest" description="Disordered" evidence="2">
    <location>
        <begin position="658"/>
        <end position="680"/>
    </location>
</feature>
<dbReference type="InterPro" id="IPR016024">
    <property type="entry name" value="ARM-type_fold"/>
</dbReference>
<accession>A0A4P9YVY9</accession>
<keyword evidence="5" id="KW-1185">Reference proteome</keyword>
<dbReference type="Gene3D" id="1.25.10.10">
    <property type="entry name" value="Leucine-rich Repeat Variant"/>
    <property type="match status" value="1"/>
</dbReference>
<feature type="region of interest" description="Disordered" evidence="2">
    <location>
        <begin position="1"/>
        <end position="21"/>
    </location>
</feature>
<reference evidence="5" key="1">
    <citation type="journal article" date="2018" name="Nat. Microbiol.">
        <title>Leveraging single-cell genomics to expand the fungal tree of life.</title>
        <authorList>
            <person name="Ahrendt S.R."/>
            <person name="Quandt C.A."/>
            <person name="Ciobanu D."/>
            <person name="Clum A."/>
            <person name="Salamov A."/>
            <person name="Andreopoulos B."/>
            <person name="Cheng J.F."/>
            <person name="Woyke T."/>
            <person name="Pelin A."/>
            <person name="Henrissat B."/>
            <person name="Reynolds N.K."/>
            <person name="Benny G.L."/>
            <person name="Smith M.E."/>
            <person name="James T.Y."/>
            <person name="Grigoriev I.V."/>
        </authorList>
    </citation>
    <scope>NUCLEOTIDE SEQUENCE [LARGE SCALE GENOMIC DNA]</scope>
    <source>
        <strain evidence="5">Benny S71-1</strain>
    </source>
</reference>
<sequence length="729" mass="80793">MCTFVSESAKDDSPMTWTGQGEDGDATGFATLLIAELEFQHQCVRKKAASAFYEKQDAQGVSLLMQVMPLLITFMQITMEQAEAWLEDATRFIQDEDEDSFNASVRASAFDLCQSLLTRYEAPTMQAMLVACDQIFATTTASQAEGKADWWRAEEACFAAIGLASDIIIDKLAQLAPVQFAQQDLFTELIPNRCQQKSRHMHDDFPFLQSRVLLVSSLFAEQYSEEMAGNMVQVMVQSLKEGASIPVRVAAMKALNSYSQLKGHSIVGPYREFVIADAMQLIKDASGETLQLVLETIFAFIKAGELSPQPMATLCTTLLETWTRYPNDHICASVIEDIYEYLWSNEAVAPAVFSASEPFLLQAFAQFEQHPEAVSFALQLITQLAKRRPSTLGGQCLHQVLPMLLSTLLQSQHPQILQQGAQCLSQLLIWDSAFVAHWRDPASGQTGVDAMLQYVARLLDPSVSEAAGSTVGNLIIQLLQKAGEQVRGNLPMLLQTVMHRLTMSETATQIQSLVMIFAELIRSQTSVTIDFLHTTTVAQDNSTAMQLLLSKWCENHPYFHGYFSIKMSIYALSLLLANMDDRLAQVHIKGDLMPSTDGRIVTRSRSKSHPDRYTIVPAPVKIIKLLLADFQTDDMPPRSTTMGSALGSDDVDLLTSAGDDLRIDDDDDDDEEEGVDHAERKKDPVYTMNIKEHVVALFKSFAQSNPAMLAEMALQLTPAEQALLQSIVA</sequence>
<feature type="compositionally biased region" description="Acidic residues" evidence="2">
    <location>
        <begin position="662"/>
        <end position="674"/>
    </location>
</feature>
<keyword evidence="1" id="KW-0653">Protein transport</keyword>
<keyword evidence="1" id="KW-0813">Transport</keyword>
<dbReference type="PANTHER" id="PTHR10997">
    <property type="entry name" value="IMPORTIN-7, 8, 11"/>
    <property type="match status" value="1"/>
</dbReference>
<organism evidence="4 5">
    <name type="scientific">Syncephalis pseudoplumigaleata</name>
    <dbReference type="NCBI Taxonomy" id="1712513"/>
    <lineage>
        <taxon>Eukaryota</taxon>
        <taxon>Fungi</taxon>
        <taxon>Fungi incertae sedis</taxon>
        <taxon>Zoopagomycota</taxon>
        <taxon>Zoopagomycotina</taxon>
        <taxon>Zoopagomycetes</taxon>
        <taxon>Zoopagales</taxon>
        <taxon>Piptocephalidaceae</taxon>
        <taxon>Syncephalis</taxon>
    </lineage>
</organism>
<dbReference type="GO" id="GO:0005829">
    <property type="term" value="C:cytosol"/>
    <property type="evidence" value="ECO:0007669"/>
    <property type="project" value="TreeGrafter"/>
</dbReference>
<dbReference type="InterPro" id="IPR056840">
    <property type="entry name" value="HEAT_IPO9_central"/>
</dbReference>
<evidence type="ECO:0000313" key="5">
    <source>
        <dbReference type="Proteomes" id="UP000278143"/>
    </source>
</evidence>
<dbReference type="GO" id="GO:0005635">
    <property type="term" value="C:nuclear envelope"/>
    <property type="evidence" value="ECO:0007669"/>
    <property type="project" value="TreeGrafter"/>
</dbReference>
<evidence type="ECO:0000256" key="2">
    <source>
        <dbReference type="SAM" id="MobiDB-lite"/>
    </source>
</evidence>
<protein>
    <submittedName>
        <fullName evidence="4">Armadillo-type protein</fullName>
    </submittedName>
</protein>
<dbReference type="Proteomes" id="UP000278143">
    <property type="component" value="Unassembled WGS sequence"/>
</dbReference>
<dbReference type="InterPro" id="IPR011989">
    <property type="entry name" value="ARM-like"/>
</dbReference>
<gene>
    <name evidence="4" type="ORF">SYNPS1DRAFT_30054</name>
</gene>
<dbReference type="EMBL" id="KZ990397">
    <property type="protein sequence ID" value="RKP24177.1"/>
    <property type="molecule type" value="Genomic_DNA"/>
</dbReference>
<evidence type="ECO:0000256" key="1">
    <source>
        <dbReference type="ARBA" id="ARBA00022927"/>
    </source>
</evidence>
<dbReference type="PANTHER" id="PTHR10997:SF9">
    <property type="entry name" value="IMPORTIN-9"/>
    <property type="match status" value="1"/>
</dbReference>
<feature type="domain" description="Importin-9 central HEAT repeats" evidence="3">
    <location>
        <begin position="59"/>
        <end position="277"/>
    </location>
</feature>
<dbReference type="SUPFAM" id="SSF48371">
    <property type="entry name" value="ARM repeat"/>
    <property type="match status" value="1"/>
</dbReference>
<dbReference type="AlphaFoldDB" id="A0A4P9YVY9"/>
<proteinExistence type="predicted"/>
<name>A0A4P9YVY9_9FUNG</name>
<evidence type="ECO:0000313" key="4">
    <source>
        <dbReference type="EMBL" id="RKP24177.1"/>
    </source>
</evidence>
<dbReference type="Pfam" id="PF25018">
    <property type="entry name" value="HEAT_IPO9_c"/>
    <property type="match status" value="1"/>
</dbReference>
<dbReference type="OrthoDB" id="431626at2759"/>